<keyword evidence="1" id="KW-0732">Signal</keyword>
<feature type="chain" id="PRO_5019035533" description="Secreted protein" evidence="1">
    <location>
        <begin position="27"/>
        <end position="169"/>
    </location>
</feature>
<evidence type="ECO:0000313" key="3">
    <source>
        <dbReference type="Proteomes" id="UP000287177"/>
    </source>
</evidence>
<protein>
    <recommendedName>
        <fullName evidence="4">Secreted protein</fullName>
    </recommendedName>
</protein>
<keyword evidence="3" id="KW-1185">Reference proteome</keyword>
<evidence type="ECO:0000313" key="2">
    <source>
        <dbReference type="EMBL" id="RWA21274.1"/>
    </source>
</evidence>
<dbReference type="EMBL" id="ATDN01000010">
    <property type="protein sequence ID" value="RWA21274.1"/>
    <property type="molecule type" value="Genomic_DNA"/>
</dbReference>
<evidence type="ECO:0000256" key="1">
    <source>
        <dbReference type="SAM" id="SignalP"/>
    </source>
</evidence>
<dbReference type="Proteomes" id="UP000287177">
    <property type="component" value="Unassembled WGS sequence"/>
</dbReference>
<organism evidence="2 3">
    <name type="scientific">Mycolicibacterium elephantis DSM 44368</name>
    <dbReference type="NCBI Taxonomy" id="1335622"/>
    <lineage>
        <taxon>Bacteria</taxon>
        <taxon>Bacillati</taxon>
        <taxon>Actinomycetota</taxon>
        <taxon>Actinomycetes</taxon>
        <taxon>Mycobacteriales</taxon>
        <taxon>Mycobacteriaceae</taxon>
        <taxon>Mycolicibacterium</taxon>
    </lineage>
</organism>
<feature type="signal peptide" evidence="1">
    <location>
        <begin position="1"/>
        <end position="26"/>
    </location>
</feature>
<dbReference type="RefSeq" id="WP_128108088.1">
    <property type="nucleotide sequence ID" value="NZ_ATDN01000010.1"/>
</dbReference>
<comment type="caution">
    <text evidence="2">The sequence shown here is derived from an EMBL/GenBank/DDBJ whole genome shotgun (WGS) entry which is preliminary data.</text>
</comment>
<accession>A0A439DVW4</accession>
<evidence type="ECO:0008006" key="4">
    <source>
        <dbReference type="Google" id="ProtNLM"/>
    </source>
</evidence>
<reference evidence="2 3" key="1">
    <citation type="submission" date="2013-06" db="EMBL/GenBank/DDBJ databases">
        <title>The draft sequence of the Mycobacterium elephantis genome.</title>
        <authorList>
            <person name="Pettersson F.B."/>
            <person name="Das S."/>
            <person name="Dasgupta S."/>
            <person name="Bhattacharya A."/>
            <person name="Kirsebom L.A."/>
        </authorList>
    </citation>
    <scope>NUCLEOTIDE SEQUENCE [LARGE SCALE GENOMIC DNA]</scope>
    <source>
        <strain evidence="2 3">DSM 44368</strain>
    </source>
</reference>
<sequence>MRVATLVTALTAVVVAGAVAAPRAHAAADWALNGTFLATSNGGWATTNEVRRNQATVRSVWTIAMTCTNVVTCSGTVDSDAGWSAEITVRNGEYIVKRDLADWQRCADGSGRTVTGHQSYRFFPVGDDGFMLPGSRLFAGFDKTSGESGGCSLNEKTEIEMPFRLEKLD</sequence>
<proteinExistence type="predicted"/>
<dbReference type="AlphaFoldDB" id="A0A439DVW4"/>
<name>A0A439DVW4_9MYCO</name>
<gene>
    <name evidence="2" type="ORF">MELE44368_16255</name>
</gene>